<dbReference type="InterPro" id="IPR038236">
    <property type="entry name" value="GlpG_N_sf"/>
</dbReference>
<reference evidence="10 11" key="1">
    <citation type="journal article" date="2012" name="J. Bacteriol.">
        <title>Genome sequence of an alkane-degrading bacterium, Alcanivorax pacificus type strain W11-5, isolated from deep sea sediment.</title>
        <authorList>
            <person name="Lai Q."/>
            <person name="Shao Z."/>
        </authorList>
    </citation>
    <scope>NUCLEOTIDE SEQUENCE [LARGE SCALE GENOMIC DNA]</scope>
    <source>
        <strain evidence="10 11">W11-5</strain>
    </source>
</reference>
<evidence type="ECO:0008006" key="12">
    <source>
        <dbReference type="Google" id="ProtNLM"/>
    </source>
</evidence>
<dbReference type="PANTHER" id="PTHR43066">
    <property type="entry name" value="RHOMBOID-RELATED PROTEIN"/>
    <property type="match status" value="1"/>
</dbReference>
<dbReference type="PANTHER" id="PTHR43066:SF26">
    <property type="entry name" value="RHOMBOID PROTEASE GLPG"/>
    <property type="match status" value="1"/>
</dbReference>
<feature type="transmembrane region" description="Helical" evidence="7">
    <location>
        <begin position="233"/>
        <end position="252"/>
    </location>
</feature>
<feature type="transmembrane region" description="Helical" evidence="7">
    <location>
        <begin position="146"/>
        <end position="163"/>
    </location>
</feature>
<gene>
    <name evidence="10" type="ORF">S7S_05775</name>
</gene>
<organism evidence="10 11">
    <name type="scientific">Isoalcanivorax pacificus W11-5</name>
    <dbReference type="NCBI Taxonomy" id="391936"/>
    <lineage>
        <taxon>Bacteria</taxon>
        <taxon>Pseudomonadati</taxon>
        <taxon>Pseudomonadota</taxon>
        <taxon>Gammaproteobacteria</taxon>
        <taxon>Oceanospirillales</taxon>
        <taxon>Alcanivoracaceae</taxon>
        <taxon>Isoalcanivorax</taxon>
    </lineage>
</organism>
<evidence type="ECO:0000256" key="7">
    <source>
        <dbReference type="SAM" id="Phobius"/>
    </source>
</evidence>
<dbReference type="RefSeq" id="WP_008737887.1">
    <property type="nucleotide sequence ID" value="NZ_CP004387.1"/>
</dbReference>
<dbReference type="HOGENOM" id="CLU_058989_0_0_6"/>
<dbReference type="InterPro" id="IPR035952">
    <property type="entry name" value="Rhomboid-like_sf"/>
</dbReference>
<evidence type="ECO:0000256" key="4">
    <source>
        <dbReference type="ARBA" id="ARBA00022692"/>
    </source>
</evidence>
<comment type="subcellular location">
    <subcellularLocation>
        <location evidence="1">Membrane</location>
        <topology evidence="1">Multi-pass membrane protein</topology>
    </subcellularLocation>
</comment>
<evidence type="ECO:0000313" key="10">
    <source>
        <dbReference type="EMBL" id="AJD47573.1"/>
    </source>
</evidence>
<dbReference type="Gene3D" id="3.30.70.2350">
    <property type="match status" value="1"/>
</dbReference>
<accession>A0A0B4XLZ6</accession>
<dbReference type="Pfam" id="PF12122">
    <property type="entry name" value="Rhomboid_N"/>
    <property type="match status" value="1"/>
</dbReference>
<feature type="domain" description="Peptidase S54 GlpG peptidase N-terminal" evidence="9">
    <location>
        <begin position="1"/>
        <end position="75"/>
    </location>
</feature>
<keyword evidence="6 7" id="KW-0472">Membrane</keyword>
<dbReference type="EMBL" id="CP004387">
    <property type="protein sequence ID" value="AJD47573.1"/>
    <property type="molecule type" value="Genomic_DNA"/>
</dbReference>
<evidence type="ECO:0000256" key="2">
    <source>
        <dbReference type="ARBA" id="ARBA00022475"/>
    </source>
</evidence>
<keyword evidence="4 7" id="KW-0812">Transmembrane</keyword>
<dbReference type="InterPro" id="IPR022764">
    <property type="entry name" value="Peptidase_S54_rhomboid_dom"/>
</dbReference>
<keyword evidence="11" id="KW-1185">Reference proteome</keyword>
<dbReference type="Proteomes" id="UP000006764">
    <property type="component" value="Chromosome"/>
</dbReference>
<keyword evidence="5 7" id="KW-1133">Transmembrane helix</keyword>
<evidence type="ECO:0000313" key="11">
    <source>
        <dbReference type="Proteomes" id="UP000006764"/>
    </source>
</evidence>
<evidence type="ECO:0000256" key="1">
    <source>
        <dbReference type="ARBA" id="ARBA00004141"/>
    </source>
</evidence>
<evidence type="ECO:0000256" key="3">
    <source>
        <dbReference type="ARBA" id="ARBA00022519"/>
    </source>
</evidence>
<feature type="transmembrane region" description="Helical" evidence="7">
    <location>
        <begin position="103"/>
        <end position="126"/>
    </location>
</feature>
<keyword evidence="2" id="KW-1003">Cell membrane</keyword>
<evidence type="ECO:0000256" key="6">
    <source>
        <dbReference type="ARBA" id="ARBA00023136"/>
    </source>
</evidence>
<sequence>MIELARFPHAQPARMFAGVLKAQGIASVLHEEGGQTVMHLEDPARFDEARTLLEAFARNPNDPRFSDAAWQASEPVQHREGQGGQPPLFSGRWLAGMGPVTKLVLIVTLLVYLSPMLFGSGIYRALMFPPTLEGLLSQPWRLFTPMLLHFGVLHIAFNLLWWLDLGRTIERYQSSLQLVWVTLVTSGISSLAQFLASGPAFGGLSGVVYGLLGYLWLYGRVNPRAGYALRREIVIFMLVWLVICYVGLAGIVANEAHLAGLISGCVLGALTGYYRRRRFYEQTDK</sequence>
<dbReference type="OrthoDB" id="9778341at2"/>
<dbReference type="GO" id="GO:0016020">
    <property type="term" value="C:membrane"/>
    <property type="evidence" value="ECO:0007669"/>
    <property type="project" value="UniProtKB-SubCell"/>
</dbReference>
<dbReference type="Pfam" id="PF01694">
    <property type="entry name" value="Rhomboid"/>
    <property type="match status" value="1"/>
</dbReference>
<dbReference type="STRING" id="391936.S7S_05775"/>
<feature type="transmembrane region" description="Helical" evidence="7">
    <location>
        <begin position="175"/>
        <end position="195"/>
    </location>
</feature>
<evidence type="ECO:0000256" key="5">
    <source>
        <dbReference type="ARBA" id="ARBA00022989"/>
    </source>
</evidence>
<dbReference type="SUPFAM" id="SSF144091">
    <property type="entry name" value="Rhomboid-like"/>
    <property type="match status" value="1"/>
</dbReference>
<feature type="transmembrane region" description="Helical" evidence="7">
    <location>
        <begin position="201"/>
        <end position="221"/>
    </location>
</feature>
<dbReference type="GO" id="GO:0004252">
    <property type="term" value="F:serine-type endopeptidase activity"/>
    <property type="evidence" value="ECO:0007669"/>
    <property type="project" value="InterPro"/>
</dbReference>
<dbReference type="Gene3D" id="1.20.1540.10">
    <property type="entry name" value="Rhomboid-like"/>
    <property type="match status" value="1"/>
</dbReference>
<keyword evidence="3" id="KW-0997">Cell inner membrane</keyword>
<proteinExistence type="predicted"/>
<name>A0A0B4XLZ6_9GAMM</name>
<feature type="transmembrane region" description="Helical" evidence="7">
    <location>
        <begin position="258"/>
        <end position="275"/>
    </location>
</feature>
<evidence type="ECO:0000259" key="8">
    <source>
        <dbReference type="Pfam" id="PF01694"/>
    </source>
</evidence>
<protein>
    <recommendedName>
        <fullName evidence="12">Rhomboid family intramembrane serine protease</fullName>
    </recommendedName>
</protein>
<feature type="domain" description="Peptidase S54 rhomboid" evidence="8">
    <location>
        <begin position="137"/>
        <end position="272"/>
    </location>
</feature>
<evidence type="ECO:0000259" key="9">
    <source>
        <dbReference type="Pfam" id="PF12122"/>
    </source>
</evidence>
<dbReference type="InterPro" id="IPR022732">
    <property type="entry name" value="Peptidase_S54_GlpG_N"/>
</dbReference>
<dbReference type="KEGG" id="apac:S7S_05775"/>
<dbReference type="AlphaFoldDB" id="A0A0B4XLZ6"/>